<dbReference type="OrthoDB" id="3533156at2"/>
<feature type="domain" description="N-acetyltransferase" evidence="2">
    <location>
        <begin position="167"/>
        <end position="243"/>
    </location>
</feature>
<evidence type="ECO:0000259" key="2">
    <source>
        <dbReference type="Pfam" id="PF13302"/>
    </source>
</evidence>
<feature type="compositionally biased region" description="Low complexity" evidence="1">
    <location>
        <begin position="12"/>
        <end position="22"/>
    </location>
</feature>
<dbReference type="EMBL" id="NRGR01000001">
    <property type="protein sequence ID" value="PCC41046.1"/>
    <property type="molecule type" value="Genomic_DNA"/>
</dbReference>
<evidence type="ECO:0000313" key="3">
    <source>
        <dbReference type="EMBL" id="PCC41046.1"/>
    </source>
</evidence>
<dbReference type="GO" id="GO:0016747">
    <property type="term" value="F:acyltransferase activity, transferring groups other than amino-acyl groups"/>
    <property type="evidence" value="ECO:0007669"/>
    <property type="project" value="InterPro"/>
</dbReference>
<evidence type="ECO:0000256" key="1">
    <source>
        <dbReference type="SAM" id="MobiDB-lite"/>
    </source>
</evidence>
<dbReference type="SUPFAM" id="SSF55729">
    <property type="entry name" value="Acyl-CoA N-acyltransferases (Nat)"/>
    <property type="match status" value="1"/>
</dbReference>
<reference evidence="3 4" key="1">
    <citation type="journal article" date="2017" name="Elife">
        <title>Extensive horizontal gene transfer in cheese-associated bacteria.</title>
        <authorList>
            <person name="Bonham K.S."/>
            <person name="Wolfe B.E."/>
            <person name="Dutton R.J."/>
        </authorList>
    </citation>
    <scope>NUCLEOTIDE SEQUENCE [LARGE SCALE GENOMIC DNA]</scope>
    <source>
        <strain evidence="3 4">341_9</strain>
    </source>
</reference>
<organism evidence="3 4">
    <name type="scientific">Brachybacterium alimentarium</name>
    <dbReference type="NCBI Taxonomy" id="47845"/>
    <lineage>
        <taxon>Bacteria</taxon>
        <taxon>Bacillati</taxon>
        <taxon>Actinomycetota</taxon>
        <taxon>Actinomycetes</taxon>
        <taxon>Micrococcales</taxon>
        <taxon>Dermabacteraceae</taxon>
        <taxon>Brachybacterium</taxon>
    </lineage>
</organism>
<proteinExistence type="predicted"/>
<protein>
    <recommendedName>
        <fullName evidence="2">N-acetyltransferase domain-containing protein</fullName>
    </recommendedName>
</protein>
<feature type="region of interest" description="Disordered" evidence="1">
    <location>
        <begin position="1"/>
        <end position="26"/>
    </location>
</feature>
<dbReference type="InterPro" id="IPR000182">
    <property type="entry name" value="GNAT_dom"/>
</dbReference>
<feature type="compositionally biased region" description="Low complexity" evidence="1">
    <location>
        <begin position="131"/>
        <end position="141"/>
    </location>
</feature>
<accession>A0A2A3YNV8</accession>
<feature type="compositionally biased region" description="Basic residues" evidence="1">
    <location>
        <begin position="1"/>
        <end position="11"/>
    </location>
</feature>
<sequence>MPIRPRPRLPRTTRSVAATAATPESRLGTLTAEHSVHGAATPSFDGGRRAVLLRTERLLLAPVAESDLEELFALHANPLAFADDLTEPLTDREQMRWVLQQWIRAWQEHGSGYLTVRPTAAGSVRGRTADDGTAAGAMPGTADDDTAARGAARTAPDNAAIGALPARDPLLGVVGLTPLTFEGGHVLSAYWRLDPAVTGCGIATEAARAVLADPRLGARDQKVIAVTAAGNRPSLALAARLGFLRSEQEAPGGRTGDVLLVRRPEDEAGT</sequence>
<dbReference type="Pfam" id="PF13302">
    <property type="entry name" value="Acetyltransf_3"/>
    <property type="match status" value="1"/>
</dbReference>
<dbReference type="Proteomes" id="UP000218598">
    <property type="component" value="Unassembled WGS sequence"/>
</dbReference>
<dbReference type="AlphaFoldDB" id="A0A2A3YNV8"/>
<name>A0A2A3YNV8_9MICO</name>
<dbReference type="InterPro" id="IPR051531">
    <property type="entry name" value="N-acetyltransferase"/>
</dbReference>
<dbReference type="Gene3D" id="3.40.630.30">
    <property type="match status" value="1"/>
</dbReference>
<dbReference type="InterPro" id="IPR016181">
    <property type="entry name" value="Acyl_CoA_acyltransferase"/>
</dbReference>
<evidence type="ECO:0000313" key="4">
    <source>
        <dbReference type="Proteomes" id="UP000218598"/>
    </source>
</evidence>
<keyword evidence="4" id="KW-1185">Reference proteome</keyword>
<feature type="region of interest" description="Disordered" evidence="1">
    <location>
        <begin position="124"/>
        <end position="147"/>
    </location>
</feature>
<gene>
    <name evidence="3" type="ORF">CIK66_00290</name>
</gene>
<dbReference type="PANTHER" id="PTHR43792:SF1">
    <property type="entry name" value="N-ACETYLTRANSFERASE DOMAIN-CONTAINING PROTEIN"/>
    <property type="match status" value="1"/>
</dbReference>
<comment type="caution">
    <text evidence="3">The sequence shown here is derived from an EMBL/GenBank/DDBJ whole genome shotgun (WGS) entry which is preliminary data.</text>
</comment>
<dbReference type="PANTHER" id="PTHR43792">
    <property type="entry name" value="GNAT FAMILY, PUTATIVE (AFU_ORTHOLOGUE AFUA_3G00765)-RELATED-RELATED"/>
    <property type="match status" value="1"/>
</dbReference>